<proteinExistence type="predicted"/>
<evidence type="ECO:0000259" key="6">
    <source>
        <dbReference type="PROSITE" id="PS50977"/>
    </source>
</evidence>
<organism evidence="7 8">
    <name type="scientific">Sphingomonas dokdonensis</name>
    <dbReference type="NCBI Taxonomy" id="344880"/>
    <lineage>
        <taxon>Bacteria</taxon>
        <taxon>Pseudomonadati</taxon>
        <taxon>Pseudomonadota</taxon>
        <taxon>Alphaproteobacteria</taxon>
        <taxon>Sphingomonadales</taxon>
        <taxon>Sphingomonadaceae</taxon>
        <taxon>Sphingomonas</taxon>
    </lineage>
</organism>
<dbReference type="Proteomes" id="UP000197290">
    <property type="component" value="Unassembled WGS sequence"/>
</dbReference>
<dbReference type="InterPro" id="IPR001647">
    <property type="entry name" value="HTH_TetR"/>
</dbReference>
<name>A0A245ZKL5_9SPHN</name>
<dbReference type="PRINTS" id="PR00455">
    <property type="entry name" value="HTHTETR"/>
</dbReference>
<dbReference type="PANTHER" id="PTHR30055">
    <property type="entry name" value="HTH-TYPE TRANSCRIPTIONAL REGULATOR RUTR"/>
    <property type="match status" value="1"/>
</dbReference>
<evidence type="ECO:0000256" key="2">
    <source>
        <dbReference type="ARBA" id="ARBA00023125"/>
    </source>
</evidence>
<sequence>MRGMESAEPQSRKRRAPRRDAQARRAALIAAAVHCFTQEGYRVPLDTIAERAGVGRGTLYRNFKDREALVLAILEQETDQLERGIDPARPLIDILLDFVRDGAVASSLFARIAADLQLDETNRAAWQALGERFARILEPAVVAARQRGEIGPAITARDVVLAARMASIVMLPFLSEEEVTDQLNEALRLVFGGLRPR</sequence>
<dbReference type="Gene3D" id="1.10.357.10">
    <property type="entry name" value="Tetracycline Repressor, domain 2"/>
    <property type="match status" value="1"/>
</dbReference>
<dbReference type="GO" id="GO:0000976">
    <property type="term" value="F:transcription cis-regulatory region binding"/>
    <property type="evidence" value="ECO:0007669"/>
    <property type="project" value="TreeGrafter"/>
</dbReference>
<reference evidence="7 8" key="1">
    <citation type="submission" date="2017-03" db="EMBL/GenBank/DDBJ databases">
        <title>Genome sequence of Sphingomonas dokdonensis DSM 21029.</title>
        <authorList>
            <person name="Poehlein A."/>
            <person name="Wuebbeler J.H."/>
            <person name="Steinbuechel A."/>
            <person name="Daniel R."/>
        </authorList>
    </citation>
    <scope>NUCLEOTIDE SEQUENCE [LARGE SCALE GENOMIC DNA]</scope>
    <source>
        <strain evidence="7 8">DSM 21029</strain>
    </source>
</reference>
<dbReference type="AlphaFoldDB" id="A0A245ZKL5"/>
<dbReference type="InterPro" id="IPR050109">
    <property type="entry name" value="HTH-type_TetR-like_transc_reg"/>
</dbReference>
<feature type="region of interest" description="Disordered" evidence="5">
    <location>
        <begin position="1"/>
        <end position="20"/>
    </location>
</feature>
<dbReference type="EMBL" id="NBBI01000003">
    <property type="protein sequence ID" value="OWK30287.1"/>
    <property type="molecule type" value="Genomic_DNA"/>
</dbReference>
<evidence type="ECO:0000256" key="1">
    <source>
        <dbReference type="ARBA" id="ARBA00023015"/>
    </source>
</evidence>
<evidence type="ECO:0000256" key="3">
    <source>
        <dbReference type="ARBA" id="ARBA00023163"/>
    </source>
</evidence>
<keyword evidence="3" id="KW-0804">Transcription</keyword>
<keyword evidence="1" id="KW-0805">Transcription regulation</keyword>
<keyword evidence="8" id="KW-1185">Reference proteome</keyword>
<dbReference type="GO" id="GO:0003700">
    <property type="term" value="F:DNA-binding transcription factor activity"/>
    <property type="evidence" value="ECO:0007669"/>
    <property type="project" value="TreeGrafter"/>
</dbReference>
<evidence type="ECO:0000256" key="4">
    <source>
        <dbReference type="PROSITE-ProRule" id="PRU00335"/>
    </source>
</evidence>
<evidence type="ECO:0000256" key="5">
    <source>
        <dbReference type="SAM" id="MobiDB-lite"/>
    </source>
</evidence>
<evidence type="ECO:0000313" key="8">
    <source>
        <dbReference type="Proteomes" id="UP000197290"/>
    </source>
</evidence>
<feature type="DNA-binding region" description="H-T-H motif" evidence="4">
    <location>
        <begin position="44"/>
        <end position="63"/>
    </location>
</feature>
<keyword evidence="2 4" id="KW-0238">DNA-binding</keyword>
<gene>
    <name evidence="7" type="ORF">SPDO_19720</name>
</gene>
<dbReference type="SUPFAM" id="SSF46689">
    <property type="entry name" value="Homeodomain-like"/>
    <property type="match status" value="1"/>
</dbReference>
<dbReference type="PANTHER" id="PTHR30055:SF234">
    <property type="entry name" value="HTH-TYPE TRANSCRIPTIONAL REGULATOR BETI"/>
    <property type="match status" value="1"/>
</dbReference>
<feature type="domain" description="HTH tetR-type" evidence="6">
    <location>
        <begin position="22"/>
        <end position="81"/>
    </location>
</feature>
<dbReference type="PROSITE" id="PS50977">
    <property type="entry name" value="HTH_TETR_2"/>
    <property type="match status" value="1"/>
</dbReference>
<accession>A0A245ZKL5</accession>
<comment type="caution">
    <text evidence="7">The sequence shown here is derived from an EMBL/GenBank/DDBJ whole genome shotgun (WGS) entry which is preliminary data.</text>
</comment>
<evidence type="ECO:0000313" key="7">
    <source>
        <dbReference type="EMBL" id="OWK30287.1"/>
    </source>
</evidence>
<dbReference type="InterPro" id="IPR009057">
    <property type="entry name" value="Homeodomain-like_sf"/>
</dbReference>
<protein>
    <submittedName>
        <fullName evidence="7">DNA-binding transcriptional repressor AcrR</fullName>
    </submittedName>
</protein>
<dbReference type="Pfam" id="PF00440">
    <property type="entry name" value="TetR_N"/>
    <property type="match status" value="1"/>
</dbReference>